<sequence length="568" mass="65034">MPLADYGPDENLNDNADIEWVNKNWVRRMLRLCAFISMLSVSMNTPETFKVATKLIYITFAFDTVITVLFTAEMIAKMQIRGAWNGEAPYLKDRWCQFDGVMIICLWGSVLLQVFEMKDPDINDSDAAILRIVRAPRPLVLLRVFRNFFKFQLPKNRINSIFKRSSHQIYNVTIFFLFFMLLYGFLGVQFFGTMKHHCVENSTYDYTEDNLTLYNLSVPDTHCAENEGEGYSCPSGLVCKKLNLRPEIMGFNGFDHLATSIFTVYQAGSQEGWVFIMYDAIDSLPSWKAYLYFISLIFFLAWLVKNVFIAVIIETFAEIRVQFQQMWGSRAGAAQNDGSQVIQSDGTMWRLVMMDENKAQGLAPPIFQKVLRSNFFHTFILILVLLDASIAASLSFNHRDKLPEDKLDEFYYAEVILTVLFALEALFKIWCLGLRGYLRRSLHVFELVLVVGTTLHIIPVLYRSPFTFFQVMRLVRLIKASPMLEGFCYKIFGPPKKLGSLILFTMCLLVIASSISLQLFCFIPKFDKFATFPQVCSEPLSLEDYACGCVTLETTASPFTAGSAVVRR</sequence>
<comment type="caution">
    <text evidence="7">The sequence shown here is derived from an EMBL/GenBank/DDBJ whole genome shotgun (WGS) entry which is preliminary data.</text>
</comment>
<dbReference type="Proteomes" id="UP001374579">
    <property type="component" value="Unassembled WGS sequence"/>
</dbReference>
<dbReference type="Pfam" id="PF00520">
    <property type="entry name" value="Ion_trans"/>
    <property type="match status" value="2"/>
</dbReference>
<dbReference type="GO" id="GO:0005886">
    <property type="term" value="C:plasma membrane"/>
    <property type="evidence" value="ECO:0007669"/>
    <property type="project" value="TreeGrafter"/>
</dbReference>
<feature type="transmembrane region" description="Helical" evidence="5">
    <location>
        <begin position="55"/>
        <end position="76"/>
    </location>
</feature>
<evidence type="ECO:0000313" key="7">
    <source>
        <dbReference type="EMBL" id="KAK7090889.1"/>
    </source>
</evidence>
<dbReference type="Gene3D" id="1.20.120.350">
    <property type="entry name" value="Voltage-gated potassium channels. Chain C"/>
    <property type="match status" value="2"/>
</dbReference>
<dbReference type="SUPFAM" id="SSF81324">
    <property type="entry name" value="Voltage-gated potassium channels"/>
    <property type="match status" value="2"/>
</dbReference>
<dbReference type="InterPro" id="IPR027359">
    <property type="entry name" value="Volt_channel_dom_sf"/>
</dbReference>
<evidence type="ECO:0000256" key="5">
    <source>
        <dbReference type="SAM" id="Phobius"/>
    </source>
</evidence>
<feature type="domain" description="Ion transport" evidence="6">
    <location>
        <begin position="29"/>
        <end position="322"/>
    </location>
</feature>
<dbReference type="InterPro" id="IPR005821">
    <property type="entry name" value="Ion_trans_dom"/>
</dbReference>
<feature type="transmembrane region" description="Helical" evidence="5">
    <location>
        <begin position="410"/>
        <end position="430"/>
    </location>
</feature>
<keyword evidence="3 5" id="KW-1133">Transmembrane helix</keyword>
<comment type="subcellular location">
    <subcellularLocation>
        <location evidence="1">Membrane</location>
        <topology evidence="1">Multi-pass membrane protein</topology>
    </subcellularLocation>
</comment>
<proteinExistence type="predicted"/>
<dbReference type="Gene3D" id="1.10.287.70">
    <property type="match status" value="1"/>
</dbReference>
<dbReference type="AlphaFoldDB" id="A0AAN9G0Z3"/>
<name>A0AAN9G0Z3_9CAEN</name>
<dbReference type="PANTHER" id="PTHR46141">
    <property type="entry name" value="SODIUM LEAK CHANNEL NON-SELECTIVE PROTEIN"/>
    <property type="match status" value="1"/>
</dbReference>
<dbReference type="GO" id="GO:0032230">
    <property type="term" value="P:positive regulation of synaptic transmission, GABAergic"/>
    <property type="evidence" value="ECO:0007669"/>
    <property type="project" value="TreeGrafter"/>
</dbReference>
<dbReference type="GO" id="GO:0032224">
    <property type="term" value="P:positive regulation of synaptic transmission, cholinergic"/>
    <property type="evidence" value="ECO:0007669"/>
    <property type="project" value="TreeGrafter"/>
</dbReference>
<keyword evidence="8" id="KW-1185">Reference proteome</keyword>
<accession>A0AAN9G0Z3</accession>
<feature type="transmembrane region" description="Helical" evidence="5">
    <location>
        <begin position="375"/>
        <end position="398"/>
    </location>
</feature>
<feature type="domain" description="Ion transport" evidence="6">
    <location>
        <begin position="374"/>
        <end position="522"/>
    </location>
</feature>
<evidence type="ECO:0000256" key="3">
    <source>
        <dbReference type="ARBA" id="ARBA00022989"/>
    </source>
</evidence>
<feature type="transmembrane region" description="Helical" evidence="5">
    <location>
        <begin position="289"/>
        <end position="313"/>
    </location>
</feature>
<reference evidence="7 8" key="1">
    <citation type="submission" date="2024-02" db="EMBL/GenBank/DDBJ databases">
        <title>Chromosome-scale genome assembly of the rough periwinkle Littorina saxatilis.</title>
        <authorList>
            <person name="De Jode A."/>
            <person name="Faria R."/>
            <person name="Formenti G."/>
            <person name="Sims Y."/>
            <person name="Smith T.P."/>
            <person name="Tracey A."/>
            <person name="Wood J.M.D."/>
            <person name="Zagrodzka Z.B."/>
            <person name="Johannesson K."/>
            <person name="Butlin R.K."/>
            <person name="Leder E.H."/>
        </authorList>
    </citation>
    <scope>NUCLEOTIDE SEQUENCE [LARGE SCALE GENOMIC DNA]</scope>
    <source>
        <strain evidence="7">Snail1</strain>
        <tissue evidence="7">Muscle</tissue>
    </source>
</reference>
<feature type="transmembrane region" description="Helical" evidence="5">
    <location>
        <begin position="501"/>
        <end position="523"/>
    </location>
</feature>
<gene>
    <name evidence="7" type="ORF">V1264_010629</name>
</gene>
<dbReference type="FunFam" id="1.20.120.350:FF:000030">
    <property type="entry name" value="sodium leak channel non-selective protein"/>
    <property type="match status" value="1"/>
</dbReference>
<feature type="transmembrane region" description="Helical" evidence="5">
    <location>
        <begin position="442"/>
        <end position="462"/>
    </location>
</feature>
<evidence type="ECO:0000256" key="2">
    <source>
        <dbReference type="ARBA" id="ARBA00022692"/>
    </source>
</evidence>
<dbReference type="InterPro" id="IPR028823">
    <property type="entry name" value="NALCN"/>
</dbReference>
<organism evidence="7 8">
    <name type="scientific">Littorina saxatilis</name>
    <dbReference type="NCBI Taxonomy" id="31220"/>
    <lineage>
        <taxon>Eukaryota</taxon>
        <taxon>Metazoa</taxon>
        <taxon>Spiralia</taxon>
        <taxon>Lophotrochozoa</taxon>
        <taxon>Mollusca</taxon>
        <taxon>Gastropoda</taxon>
        <taxon>Caenogastropoda</taxon>
        <taxon>Littorinimorpha</taxon>
        <taxon>Littorinoidea</taxon>
        <taxon>Littorinidae</taxon>
        <taxon>Littorina</taxon>
    </lineage>
</organism>
<evidence type="ECO:0000259" key="6">
    <source>
        <dbReference type="Pfam" id="PF00520"/>
    </source>
</evidence>
<evidence type="ECO:0000256" key="4">
    <source>
        <dbReference type="ARBA" id="ARBA00023136"/>
    </source>
</evidence>
<keyword evidence="4 5" id="KW-0472">Membrane</keyword>
<evidence type="ECO:0000256" key="1">
    <source>
        <dbReference type="ARBA" id="ARBA00004141"/>
    </source>
</evidence>
<keyword evidence="2 5" id="KW-0812">Transmembrane</keyword>
<protein>
    <recommendedName>
        <fullName evidence="6">Ion transport domain-containing protein</fullName>
    </recommendedName>
</protein>
<feature type="transmembrane region" description="Helical" evidence="5">
    <location>
        <begin position="169"/>
        <end position="191"/>
    </location>
</feature>
<dbReference type="GO" id="GO:0005261">
    <property type="term" value="F:monoatomic cation channel activity"/>
    <property type="evidence" value="ECO:0007669"/>
    <property type="project" value="InterPro"/>
</dbReference>
<dbReference type="EMBL" id="JBAMIC010000024">
    <property type="protein sequence ID" value="KAK7090889.1"/>
    <property type="molecule type" value="Genomic_DNA"/>
</dbReference>
<dbReference type="PANTHER" id="PTHR46141:SF1">
    <property type="entry name" value="SODIUM LEAK CHANNEL NALCN"/>
    <property type="match status" value="1"/>
</dbReference>
<evidence type="ECO:0000313" key="8">
    <source>
        <dbReference type="Proteomes" id="UP001374579"/>
    </source>
</evidence>